<feature type="domain" description="Carbohydrate kinase PfkB" evidence="1">
    <location>
        <begin position="54"/>
        <end position="305"/>
    </location>
</feature>
<dbReference type="PANTHER" id="PTHR42774">
    <property type="entry name" value="PHOSPHOTRANSFERASE SYSTEM TRANSPORT PROTEIN"/>
    <property type="match status" value="1"/>
</dbReference>
<keyword evidence="2" id="KW-0808">Transferase</keyword>
<keyword evidence="2" id="KW-0418">Kinase</keyword>
<name>A0AAU8DI48_9ACTN</name>
<dbReference type="GO" id="GO:0016301">
    <property type="term" value="F:kinase activity"/>
    <property type="evidence" value="ECO:0007669"/>
    <property type="project" value="UniProtKB-KW"/>
</dbReference>
<dbReference type="SUPFAM" id="SSF53613">
    <property type="entry name" value="Ribokinase-like"/>
    <property type="match status" value="1"/>
</dbReference>
<organism evidence="2">
    <name type="scientific">Nakamurella sp. A5-74</name>
    <dbReference type="NCBI Taxonomy" id="3158264"/>
    <lineage>
        <taxon>Bacteria</taxon>
        <taxon>Bacillati</taxon>
        <taxon>Actinomycetota</taxon>
        <taxon>Actinomycetes</taxon>
        <taxon>Nakamurellales</taxon>
        <taxon>Nakamurellaceae</taxon>
        <taxon>Nakamurella</taxon>
    </lineage>
</organism>
<sequence length="367" mass="38072">MTETTGVAPAVASPDADGPGGQLDVIMQGTVFLDIVFTGLPSLPVAGTEIHSEGMGSCPGGVANLAVASSRLGMSTGLSAAFGDDGYADFLWTTLAEQEGIDLSHSQRFENWHSPVTISMAHNRDRAMLTHEHPPPVPAAELFDEPPLARTAVVNVGSDSGGWVEKAASNGTMLFGDVGWDPTGEWSTDVLAEIGRLTAFLPNSGEAMAYTRTEDPRAALMELAEQVPVVVVTCGGQGSIGLDGISGEEEWVPALPVNAVDATGAGDVFAAAFIAGTLRGWSLKHRMAFGNLCSGLAVQQVGGSLAAPGWGDIADWHARTVQRSATGSRPAHALRHTYEFLDDVVAEHAGSSAVRRASATIARSSDA</sequence>
<dbReference type="PANTHER" id="PTHR42774:SF3">
    <property type="entry name" value="KETOHEXOKINASE"/>
    <property type="match status" value="1"/>
</dbReference>
<evidence type="ECO:0000313" key="2">
    <source>
        <dbReference type="EMBL" id="XCG61876.1"/>
    </source>
</evidence>
<dbReference type="InterPro" id="IPR052562">
    <property type="entry name" value="Ketohexokinase-related"/>
</dbReference>
<reference evidence="2" key="1">
    <citation type="submission" date="2024-05" db="EMBL/GenBank/DDBJ databases">
        <authorList>
            <person name="Cai S.Y."/>
            <person name="Jin L.M."/>
            <person name="Li H.R."/>
        </authorList>
    </citation>
    <scope>NUCLEOTIDE SEQUENCE</scope>
    <source>
        <strain evidence="2">A5-74</strain>
    </source>
</reference>
<dbReference type="EMBL" id="CP159218">
    <property type="protein sequence ID" value="XCG61876.1"/>
    <property type="molecule type" value="Genomic_DNA"/>
</dbReference>
<dbReference type="RefSeq" id="WP_353647492.1">
    <property type="nucleotide sequence ID" value="NZ_CP159218.1"/>
</dbReference>
<accession>A0AAU8DI48</accession>
<protein>
    <submittedName>
        <fullName evidence="2">PfkB family carbohydrate kinase</fullName>
    </submittedName>
</protein>
<proteinExistence type="predicted"/>
<dbReference type="AlphaFoldDB" id="A0AAU8DI48"/>
<dbReference type="InterPro" id="IPR029056">
    <property type="entry name" value="Ribokinase-like"/>
</dbReference>
<dbReference type="Gene3D" id="3.40.1190.20">
    <property type="match status" value="1"/>
</dbReference>
<gene>
    <name evidence="2" type="ORF">ABLG96_11305</name>
</gene>
<dbReference type="InterPro" id="IPR011611">
    <property type="entry name" value="PfkB_dom"/>
</dbReference>
<dbReference type="Pfam" id="PF00294">
    <property type="entry name" value="PfkB"/>
    <property type="match status" value="1"/>
</dbReference>
<evidence type="ECO:0000259" key="1">
    <source>
        <dbReference type="Pfam" id="PF00294"/>
    </source>
</evidence>